<reference evidence="1" key="2">
    <citation type="journal article" date="2015" name="Fish Shellfish Immunol.">
        <title>Early steps in the European eel (Anguilla anguilla)-Vibrio vulnificus interaction in the gills: Role of the RtxA13 toxin.</title>
        <authorList>
            <person name="Callol A."/>
            <person name="Pajuelo D."/>
            <person name="Ebbesson L."/>
            <person name="Teles M."/>
            <person name="MacKenzie S."/>
            <person name="Amaro C."/>
        </authorList>
    </citation>
    <scope>NUCLEOTIDE SEQUENCE</scope>
</reference>
<protein>
    <submittedName>
        <fullName evidence="1">Uncharacterized protein</fullName>
    </submittedName>
</protein>
<organism evidence="1">
    <name type="scientific">Anguilla anguilla</name>
    <name type="common">European freshwater eel</name>
    <name type="synonym">Muraena anguilla</name>
    <dbReference type="NCBI Taxonomy" id="7936"/>
    <lineage>
        <taxon>Eukaryota</taxon>
        <taxon>Metazoa</taxon>
        <taxon>Chordata</taxon>
        <taxon>Craniata</taxon>
        <taxon>Vertebrata</taxon>
        <taxon>Euteleostomi</taxon>
        <taxon>Actinopterygii</taxon>
        <taxon>Neopterygii</taxon>
        <taxon>Teleostei</taxon>
        <taxon>Anguilliformes</taxon>
        <taxon>Anguillidae</taxon>
        <taxon>Anguilla</taxon>
    </lineage>
</organism>
<name>A0A0E9VZ19_ANGAN</name>
<dbReference type="EMBL" id="GBXM01025250">
    <property type="protein sequence ID" value="JAH83327.1"/>
    <property type="molecule type" value="Transcribed_RNA"/>
</dbReference>
<accession>A0A0E9VZ19</accession>
<sequence>MDLLLLNSMHKYQRRMFLPLKVRVKWS</sequence>
<dbReference type="AlphaFoldDB" id="A0A0E9VZ19"/>
<evidence type="ECO:0000313" key="1">
    <source>
        <dbReference type="EMBL" id="JAH83327.1"/>
    </source>
</evidence>
<reference evidence="1" key="1">
    <citation type="submission" date="2014-11" db="EMBL/GenBank/DDBJ databases">
        <authorList>
            <person name="Amaro Gonzalez C."/>
        </authorList>
    </citation>
    <scope>NUCLEOTIDE SEQUENCE</scope>
</reference>
<proteinExistence type="predicted"/>